<keyword evidence="3" id="KW-1185">Reference proteome</keyword>
<evidence type="ECO:0000313" key="3">
    <source>
        <dbReference type="Proteomes" id="UP000714275"/>
    </source>
</evidence>
<gene>
    <name evidence="2" type="ORF">EV702DRAFT_1192098</name>
</gene>
<dbReference type="Proteomes" id="UP000714275">
    <property type="component" value="Unassembled WGS sequence"/>
</dbReference>
<name>A0A9P7A4S5_9AGAM</name>
<dbReference type="InterPro" id="IPR040600">
    <property type="entry name" value="Agglutinin_C"/>
</dbReference>
<dbReference type="OrthoDB" id="2662698at2759"/>
<comment type="caution">
    <text evidence="2">The sequence shown here is derived from an EMBL/GenBank/DDBJ whole genome shotgun (WGS) entry which is preliminary data.</text>
</comment>
<dbReference type="CDD" id="cd00161">
    <property type="entry name" value="beta-trefoil_Ricin-like"/>
    <property type="match status" value="1"/>
</dbReference>
<dbReference type="Pfam" id="PF18021">
    <property type="entry name" value="Agglutinin_C"/>
    <property type="match status" value="1"/>
</dbReference>
<sequence>MPFIPGVYLFEVHMSVRGERNGIFAVLADEGYNSNITVHAQYEINKWKDTQLDRGVFTRLWLVEAASKPIDTYTIRNLASGKYMTPFNGSNVVAVDRKPNTTEHWTIASDEYQCTVKDPNSSGALVGIQDNSASVILGASGQKELHTEWHFKRVSRSGAEIRTAMLRRLTTKHEDFYTHTYQVEGEYLIFPRGFFARIWKNIPKRPHRQGIYDSDHSATAFKVAVATMGSDYIKADGLSILCGLMLGRPTPPAAEGQKAFNFTLTDDYLAVVFFDSDTGEFKDEMGYDPHMAYF</sequence>
<protein>
    <recommendedName>
        <fullName evidence="1">Agglutinin C-terminal domain-containing protein</fullName>
    </recommendedName>
</protein>
<reference evidence="2" key="1">
    <citation type="journal article" date="2020" name="New Phytol.">
        <title>Comparative genomics reveals dynamic genome evolution in host specialist ectomycorrhizal fungi.</title>
        <authorList>
            <person name="Lofgren L.A."/>
            <person name="Nguyen N.H."/>
            <person name="Vilgalys R."/>
            <person name="Ruytinx J."/>
            <person name="Liao H.L."/>
            <person name="Branco S."/>
            <person name="Kuo A."/>
            <person name="LaButti K."/>
            <person name="Lipzen A."/>
            <person name="Andreopoulos W."/>
            <person name="Pangilinan J."/>
            <person name="Riley R."/>
            <person name="Hundley H."/>
            <person name="Na H."/>
            <person name="Barry K."/>
            <person name="Grigoriev I.V."/>
            <person name="Stajich J.E."/>
            <person name="Kennedy P.G."/>
        </authorList>
    </citation>
    <scope>NUCLEOTIDE SEQUENCE</scope>
    <source>
        <strain evidence="2">DOB743</strain>
    </source>
</reference>
<organism evidence="2 3">
    <name type="scientific">Suillus placidus</name>
    <dbReference type="NCBI Taxonomy" id="48579"/>
    <lineage>
        <taxon>Eukaryota</taxon>
        <taxon>Fungi</taxon>
        <taxon>Dikarya</taxon>
        <taxon>Basidiomycota</taxon>
        <taxon>Agaricomycotina</taxon>
        <taxon>Agaricomycetes</taxon>
        <taxon>Agaricomycetidae</taxon>
        <taxon>Boletales</taxon>
        <taxon>Suillineae</taxon>
        <taxon>Suillaceae</taxon>
        <taxon>Suillus</taxon>
    </lineage>
</organism>
<dbReference type="EMBL" id="JABBWD010000003">
    <property type="protein sequence ID" value="KAG1782423.1"/>
    <property type="molecule type" value="Genomic_DNA"/>
</dbReference>
<proteinExistence type="predicted"/>
<feature type="domain" description="Agglutinin C-terminal" evidence="1">
    <location>
        <begin position="187"/>
        <end position="281"/>
    </location>
</feature>
<accession>A0A9P7A4S5</accession>
<dbReference type="AlphaFoldDB" id="A0A9P7A4S5"/>
<dbReference type="SUPFAM" id="SSF50370">
    <property type="entry name" value="Ricin B-like lectins"/>
    <property type="match status" value="1"/>
</dbReference>
<dbReference type="SUPFAM" id="SSF54001">
    <property type="entry name" value="Cysteine proteinases"/>
    <property type="match status" value="1"/>
</dbReference>
<dbReference type="InterPro" id="IPR038765">
    <property type="entry name" value="Papain-like_cys_pep_sf"/>
</dbReference>
<dbReference type="InterPro" id="IPR035992">
    <property type="entry name" value="Ricin_B-like_lectins"/>
</dbReference>
<dbReference type="Gene3D" id="3.30.460.70">
    <property type="match status" value="1"/>
</dbReference>
<evidence type="ECO:0000259" key="1">
    <source>
        <dbReference type="Pfam" id="PF18021"/>
    </source>
</evidence>
<dbReference type="Gene3D" id="2.80.10.50">
    <property type="match status" value="1"/>
</dbReference>
<evidence type="ECO:0000313" key="2">
    <source>
        <dbReference type="EMBL" id="KAG1782423.1"/>
    </source>
</evidence>